<gene>
    <name evidence="2" type="ORF">N478_04845</name>
</gene>
<evidence type="ECO:0000256" key="1">
    <source>
        <dbReference type="SAM" id="MobiDB-lite"/>
    </source>
</evidence>
<evidence type="ECO:0008006" key="4">
    <source>
        <dbReference type="Google" id="ProtNLM"/>
    </source>
</evidence>
<dbReference type="PATRIC" id="fig|1365257.3.peg.4283"/>
<name>A0A162ALA7_9GAMM</name>
<dbReference type="PANTHER" id="PTHR39431">
    <property type="entry name" value="FRPA/C-RELATED PROTEIN"/>
    <property type="match status" value="1"/>
</dbReference>
<sequence length="323" mass="36282">MKIESAQVSMMNKHEDKRQVIEKRTEVTSPDEIASLEASDMTQLESVQVDDELSMQAGAKMYILKLLIQKLTGKDVQWYDDVIETDVSHHGTSNAVSNAENLDREQPPAVQIIVDRYTNESQSNALRVDGQIRLESGEQIDFVFKAEFAQSYSSYQRTIESVDMKDPLVISFNNKSVELDKEDMRFDIDADGQQDSFAHLKKGYGFLALDLNKNSKVDDGKELFGALSGNGFADLAQYDKDKNGFIDENDDVFDSLRIWVKNIDEDKLLSLDEAGIGVISVTNVETPLNIRESGELKGAVRRSGFYLDDKGTPNLIQQVDYVV</sequence>
<proteinExistence type="predicted"/>
<reference evidence="2 3" key="1">
    <citation type="submission" date="2013-07" db="EMBL/GenBank/DDBJ databases">
        <title>Comparative Genomic and Metabolomic Analysis of Twelve Strains of Pseudoalteromonas luteoviolacea.</title>
        <authorList>
            <person name="Vynne N.G."/>
            <person name="Mansson M."/>
            <person name="Gram L."/>
        </authorList>
    </citation>
    <scope>NUCLEOTIDE SEQUENCE [LARGE SCALE GENOMIC DNA]</scope>
    <source>
        <strain evidence="2 3">S4060-1</strain>
    </source>
</reference>
<dbReference type="RefSeq" id="WP_063382530.1">
    <property type="nucleotide sequence ID" value="NZ_AUXX01000045.1"/>
</dbReference>
<feature type="compositionally biased region" description="Polar residues" evidence="1">
    <location>
        <begin position="1"/>
        <end position="10"/>
    </location>
</feature>
<dbReference type="Proteomes" id="UP000076661">
    <property type="component" value="Unassembled WGS sequence"/>
</dbReference>
<protein>
    <recommendedName>
        <fullName evidence="4">VCBS repeat-containing protein</fullName>
    </recommendedName>
</protein>
<comment type="caution">
    <text evidence="2">The sequence shown here is derived from an EMBL/GenBank/DDBJ whole genome shotgun (WGS) entry which is preliminary data.</text>
</comment>
<feature type="region of interest" description="Disordered" evidence="1">
    <location>
        <begin position="1"/>
        <end position="30"/>
    </location>
</feature>
<accession>A0A162ALA7</accession>
<dbReference type="AlphaFoldDB" id="A0A162ALA7"/>
<organism evidence="2 3">
    <name type="scientific">Pseudoalteromonas luteoviolacea S4060-1</name>
    <dbReference type="NCBI Taxonomy" id="1365257"/>
    <lineage>
        <taxon>Bacteria</taxon>
        <taxon>Pseudomonadati</taxon>
        <taxon>Pseudomonadota</taxon>
        <taxon>Gammaproteobacteria</taxon>
        <taxon>Alteromonadales</taxon>
        <taxon>Pseudoalteromonadaceae</taxon>
        <taxon>Pseudoalteromonas</taxon>
    </lineage>
</organism>
<evidence type="ECO:0000313" key="2">
    <source>
        <dbReference type="EMBL" id="KZN61398.1"/>
    </source>
</evidence>
<evidence type="ECO:0000313" key="3">
    <source>
        <dbReference type="Proteomes" id="UP000076661"/>
    </source>
</evidence>
<feature type="compositionally biased region" description="Basic and acidic residues" evidence="1">
    <location>
        <begin position="12"/>
        <end position="26"/>
    </location>
</feature>
<dbReference type="EMBL" id="AUXX01000045">
    <property type="protein sequence ID" value="KZN61398.1"/>
    <property type="molecule type" value="Genomic_DNA"/>
</dbReference>
<dbReference type="PANTHER" id="PTHR39431:SF1">
    <property type="entry name" value="FRPA_C-RELATED PROTEIN"/>
    <property type="match status" value="1"/>
</dbReference>